<protein>
    <submittedName>
        <fullName evidence="1">Uncharacterized protein</fullName>
    </submittedName>
</protein>
<dbReference type="EMBL" id="LT615367">
    <property type="protein sequence ID" value="SLM65171.1"/>
    <property type="molecule type" value="Genomic_DNA"/>
</dbReference>
<gene>
    <name evidence="1" type="ORF">DAQ1742_04426</name>
</gene>
<reference evidence="1 2" key="1">
    <citation type="submission" date="2016-09" db="EMBL/GenBank/DDBJ databases">
        <authorList>
            <person name="Reverchon S."/>
            <person name="Nasser W."/>
            <person name="Leonard S."/>
            <person name="Brochier C."/>
            <person name="Duprey A."/>
        </authorList>
    </citation>
    <scope>NUCLEOTIDE SEQUENCE [LARGE SCALE GENOMIC DNA]</scope>
    <source>
        <strain evidence="1 2">174/2</strain>
    </source>
</reference>
<organism evidence="1 2">
    <name type="scientific">Dickeya aquatica</name>
    <dbReference type="NCBI Taxonomy" id="1401087"/>
    <lineage>
        <taxon>Bacteria</taxon>
        <taxon>Pseudomonadati</taxon>
        <taxon>Pseudomonadota</taxon>
        <taxon>Gammaproteobacteria</taxon>
        <taxon>Enterobacterales</taxon>
        <taxon>Pectobacteriaceae</taxon>
        <taxon>Dickeya</taxon>
    </lineage>
</organism>
<accession>A0A375AH02</accession>
<keyword evidence="2" id="KW-1185">Reference proteome</keyword>
<evidence type="ECO:0000313" key="1">
    <source>
        <dbReference type="EMBL" id="SLM65171.1"/>
    </source>
</evidence>
<evidence type="ECO:0000313" key="2">
    <source>
        <dbReference type="Proteomes" id="UP000294820"/>
    </source>
</evidence>
<sequence>MSHPAGEKRAITKNILAKSLTPVIGIRQIPIVPRSIALNNCAKQQPVIV</sequence>
<dbReference type="KEGG" id="daq:DAQ1742_04426"/>
<dbReference type="AlphaFoldDB" id="A0A375AH02"/>
<name>A0A375AH02_9GAMM</name>
<proteinExistence type="predicted"/>
<dbReference type="Proteomes" id="UP000294820">
    <property type="component" value="Chromosome 1"/>
</dbReference>